<protein>
    <recommendedName>
        <fullName evidence="3">C-type lysozyme inhibitor domain-containing protein</fullName>
    </recommendedName>
</protein>
<comment type="caution">
    <text evidence="1">The sequence shown here is derived from an EMBL/GenBank/DDBJ whole genome shotgun (WGS) entry which is preliminary data.</text>
</comment>
<keyword evidence="2" id="KW-1185">Reference proteome</keyword>
<dbReference type="Proteomes" id="UP000196878">
    <property type="component" value="Unassembled WGS sequence"/>
</dbReference>
<dbReference type="AlphaFoldDB" id="A0A212A8E1"/>
<evidence type="ECO:0000313" key="2">
    <source>
        <dbReference type="Proteomes" id="UP000196878"/>
    </source>
</evidence>
<proteinExistence type="predicted"/>
<reference evidence="1 2" key="1">
    <citation type="submission" date="2016-12" db="EMBL/GenBank/DDBJ databases">
        <title>Comparison of Traditional DNA-DNA Hybridization with In Silico Genomic Analysis.</title>
        <authorList>
            <person name="Nicholson A.C."/>
            <person name="Humrighouse B.W."/>
            <person name="Graziano J."/>
            <person name="Lasker B."/>
            <person name="Whitney A.M."/>
            <person name="Mcquiston J.R."/>
        </authorList>
    </citation>
    <scope>NUCLEOTIDE SEQUENCE [LARGE SCALE GENOMIC DNA]</scope>
    <source>
        <strain evidence="1 2">H2240</strain>
    </source>
</reference>
<accession>A0A212A8E1</accession>
<dbReference type="EMBL" id="NIPW01000032">
    <property type="protein sequence ID" value="OWJ75981.1"/>
    <property type="molecule type" value="Genomic_DNA"/>
</dbReference>
<gene>
    <name evidence="1" type="ORF">CDV49_15910</name>
</gene>
<organism evidence="1 2">
    <name type="scientific">Haematobacter genomosp. 1</name>
    <dbReference type="NCBI Taxonomy" id="366618"/>
    <lineage>
        <taxon>Bacteria</taxon>
        <taxon>Pseudomonadati</taxon>
        <taxon>Pseudomonadota</taxon>
        <taxon>Alphaproteobacteria</taxon>
        <taxon>Rhodobacterales</taxon>
        <taxon>Paracoccaceae</taxon>
        <taxon>Haematobacter</taxon>
    </lineage>
</organism>
<evidence type="ECO:0000313" key="1">
    <source>
        <dbReference type="EMBL" id="OWJ75981.1"/>
    </source>
</evidence>
<name>A0A212A8E1_9RHOB</name>
<sequence>MSIISALLLAGAVQADEPAAAIGAENPFPVSEYSCADGTHLAVRLLGESASVSVDGGEEVDLPAMGTDGTTYSNGQWTLSIREGRLSWAVGRATPSQCPGG</sequence>
<evidence type="ECO:0008006" key="3">
    <source>
        <dbReference type="Google" id="ProtNLM"/>
    </source>
</evidence>